<dbReference type="SUPFAM" id="SSF143517">
    <property type="entry name" value="TRCF domain-like"/>
    <property type="match status" value="1"/>
</dbReference>
<keyword evidence="8 9" id="KW-0234">DNA repair</keyword>
<evidence type="ECO:0000256" key="4">
    <source>
        <dbReference type="ARBA" id="ARBA00022801"/>
    </source>
</evidence>
<dbReference type="SUPFAM" id="SSF52540">
    <property type="entry name" value="P-loop containing nucleoside triphosphate hydrolases"/>
    <property type="match status" value="4"/>
</dbReference>
<dbReference type="InterPro" id="IPR014001">
    <property type="entry name" value="Helicase_ATP-bd"/>
</dbReference>
<evidence type="ECO:0000256" key="7">
    <source>
        <dbReference type="ARBA" id="ARBA00023125"/>
    </source>
</evidence>
<dbReference type="NCBIfam" id="TIGR00580">
    <property type="entry name" value="mfd"/>
    <property type="match status" value="1"/>
</dbReference>
<name>A0ABV1FMD6_9BACT</name>
<evidence type="ECO:0000256" key="9">
    <source>
        <dbReference type="HAMAP-Rule" id="MF_00969"/>
    </source>
</evidence>
<dbReference type="Pfam" id="PF02559">
    <property type="entry name" value="CarD_TRCF_RID"/>
    <property type="match status" value="1"/>
</dbReference>
<dbReference type="InterPro" id="IPR001650">
    <property type="entry name" value="Helicase_C-like"/>
</dbReference>
<keyword evidence="6 9" id="KW-0067">ATP-binding</keyword>
<feature type="region of interest" description="Disordered" evidence="10">
    <location>
        <begin position="85"/>
        <end position="135"/>
    </location>
</feature>
<dbReference type="InterPro" id="IPR011545">
    <property type="entry name" value="DEAD/DEAH_box_helicase_dom"/>
</dbReference>
<keyword evidence="4 9" id="KW-0378">Hydrolase</keyword>
<comment type="function">
    <text evidence="9">Couples transcription and DNA repair by recognizing RNA polymerase (RNAP) stalled at DNA lesions. Mediates ATP-dependent release of RNAP and its truncated transcript from the DNA, and recruitment of nucleotide excision repair machinery to the damaged site.</text>
</comment>
<dbReference type="RefSeq" id="WP_252344815.1">
    <property type="nucleotide sequence ID" value="NZ_JAHKBE010000001.1"/>
</dbReference>
<dbReference type="PANTHER" id="PTHR47964:SF1">
    <property type="entry name" value="ATP-DEPENDENT DNA HELICASE HOMOLOG RECG, CHLOROPLASTIC"/>
    <property type="match status" value="1"/>
</dbReference>
<evidence type="ECO:0000256" key="10">
    <source>
        <dbReference type="SAM" id="MobiDB-lite"/>
    </source>
</evidence>
<feature type="domain" description="Helicase C-terminal" evidence="12">
    <location>
        <begin position="863"/>
        <end position="1017"/>
    </location>
</feature>
<dbReference type="Pfam" id="PF17757">
    <property type="entry name" value="UvrB_inter"/>
    <property type="match status" value="1"/>
</dbReference>
<dbReference type="SUPFAM" id="SSF141259">
    <property type="entry name" value="CarD-like"/>
    <property type="match status" value="1"/>
</dbReference>
<dbReference type="SMART" id="SM00487">
    <property type="entry name" value="DEXDc"/>
    <property type="match status" value="1"/>
</dbReference>
<protein>
    <recommendedName>
        <fullName evidence="9">Transcription-repair-coupling factor</fullName>
        <shortName evidence="9">TRCF</shortName>
        <ecNumber evidence="9">3.6.4.-</ecNumber>
    </recommendedName>
</protein>
<accession>A0ABV1FMD6</accession>
<dbReference type="InterPro" id="IPR047112">
    <property type="entry name" value="RecG/Mfd"/>
</dbReference>
<dbReference type="InterPro" id="IPR003711">
    <property type="entry name" value="CarD-like/TRCF_RID"/>
</dbReference>
<evidence type="ECO:0000256" key="3">
    <source>
        <dbReference type="ARBA" id="ARBA00022763"/>
    </source>
</evidence>
<evidence type="ECO:0000256" key="1">
    <source>
        <dbReference type="ARBA" id="ARBA00022490"/>
    </source>
</evidence>
<dbReference type="HAMAP" id="MF_00969">
    <property type="entry name" value="TRCF"/>
    <property type="match status" value="1"/>
</dbReference>
<evidence type="ECO:0000259" key="12">
    <source>
        <dbReference type="PROSITE" id="PS51194"/>
    </source>
</evidence>
<evidence type="ECO:0000256" key="2">
    <source>
        <dbReference type="ARBA" id="ARBA00022741"/>
    </source>
</evidence>
<organism evidence="13 14">
    <name type="scientific">Hallella faecis</name>
    <dbReference type="NCBI Taxonomy" id="2841596"/>
    <lineage>
        <taxon>Bacteria</taxon>
        <taxon>Pseudomonadati</taxon>
        <taxon>Bacteroidota</taxon>
        <taxon>Bacteroidia</taxon>
        <taxon>Bacteroidales</taxon>
        <taxon>Prevotellaceae</taxon>
        <taxon>Hallella</taxon>
    </lineage>
</organism>
<dbReference type="Proteomes" id="UP001487296">
    <property type="component" value="Unassembled WGS sequence"/>
</dbReference>
<keyword evidence="5" id="KW-0347">Helicase</keyword>
<dbReference type="SMART" id="SM01058">
    <property type="entry name" value="CarD_TRCF"/>
    <property type="match status" value="1"/>
</dbReference>
<dbReference type="PANTHER" id="PTHR47964">
    <property type="entry name" value="ATP-DEPENDENT DNA HELICASE HOMOLOG RECG, CHLOROPLASTIC"/>
    <property type="match status" value="1"/>
</dbReference>
<dbReference type="PROSITE" id="PS51194">
    <property type="entry name" value="HELICASE_CTER"/>
    <property type="match status" value="1"/>
</dbReference>
<proteinExistence type="inferred from homology"/>
<dbReference type="EMBL" id="JBBNFP010000002">
    <property type="protein sequence ID" value="MEQ2485572.1"/>
    <property type="molecule type" value="Genomic_DNA"/>
</dbReference>
<evidence type="ECO:0000313" key="13">
    <source>
        <dbReference type="EMBL" id="MEQ2485572.1"/>
    </source>
</evidence>
<dbReference type="Gene3D" id="3.30.2060.10">
    <property type="entry name" value="Penicillin-binding protein 1b domain"/>
    <property type="match status" value="1"/>
</dbReference>
<comment type="subcellular location">
    <subcellularLocation>
        <location evidence="9">Cytoplasm</location>
    </subcellularLocation>
</comment>
<evidence type="ECO:0000313" key="14">
    <source>
        <dbReference type="Proteomes" id="UP001487296"/>
    </source>
</evidence>
<dbReference type="Pfam" id="PF00270">
    <property type="entry name" value="DEAD"/>
    <property type="match status" value="1"/>
</dbReference>
<evidence type="ECO:0000256" key="6">
    <source>
        <dbReference type="ARBA" id="ARBA00022840"/>
    </source>
</evidence>
<evidence type="ECO:0000256" key="5">
    <source>
        <dbReference type="ARBA" id="ARBA00022806"/>
    </source>
</evidence>
<dbReference type="Pfam" id="PF03461">
    <property type="entry name" value="TRCF"/>
    <property type="match status" value="1"/>
</dbReference>
<keyword evidence="3 9" id="KW-0227">DNA damage</keyword>
<keyword evidence="14" id="KW-1185">Reference proteome</keyword>
<evidence type="ECO:0000256" key="8">
    <source>
        <dbReference type="ARBA" id="ARBA00023204"/>
    </source>
</evidence>
<feature type="domain" description="Helicase ATP-binding" evidence="11">
    <location>
        <begin position="681"/>
        <end position="842"/>
    </location>
</feature>
<sequence length="1228" mass="138211">MNLQDILKLYGTLPQAGAMLKSLENKSVRDVFLQGLLASAAPIFFGAVAKRLRRDTVFVLSDADEAGYFFNDLNDQTVPGAMPMVAKQGASGGGTKAAEEAPKPSLAGGKQASEDGAKAVSTMSSMEVAGSPKSNGVSEALPYEPLFFPSSYRRAVKYGQRDAANGILRTEVLAKVAAHVTSTDEKKTGDRKPLLIVTYPEAIAELVVSQTHLDERRVSLKANQTIEITDLAHRLRDLGFKEVDYVYEPGQFAMRGSILDVYSFSSELPFRIDFFGDEVDTIRTFTVEDQLSKDRKTEVEIVPELASLTTEKVPFLEFLPDDALLVMKDLTFVRDTVERIYNEGFSSQALTERLEGATEMEQAQIQCDMTRDMNLCTSARFMRNAARFQHVFFGPSVANQSPQDLMGAVSTGESIRLTFHTTPQPLFHKNFDLLRKALEDYLLQGYKIYILADSAKQQQRLKDIFDETGSDLERSHSNAQRTAITFIPVSKTVHEGFADSDLRACFFTDHQIFDRFHKYNLKSDSARAGKMALTMKELQEMEPGDYIVHVDLGIGKFGGLVRVPTPDGTYQEVIRIIYQNNDKVDVSIHSLYKISKYRRSDTGEPPRLSTLGTGAWERLKEKTKKKIKDIARDLIRLYAKRRHEKGYAFSPDNFMQHELEASFLYEDTPDQLRTTQEVKADMERAQPMDRLVCGDVGFGKTEIAVRAAFKAACDSKQVAVLVPTTVLAYQHYQTFRSRLKDFPVRIDYLSRARSAKQTKQVLADLESGKVDILVGTHKLLGKTVAWHDLGLLIIDEEQKFGVSTKEKLRKLKTNVDTLTMSATPIPRTLQFSLMGARDMSIIRTPPPNRYPIHTELCTFEGSVIADAISFEMSRNGQVYFVSDRIAGLQHIEEIIHKYVPDARVAIGHGQMPPEKLEEIIMGFINYDYDVLLSTTIVENGIDISNANTIIINDAHHFGLSDLHQMRGRVGRSNRKAFCYLMAPPRSVLTPEARRRLEALETFSELGSGFNLAMQDLDIRGAGNLLGAEQSGFMEDLGYETYQKILNQAVTELKNDEFADLYAQDIAQGKEISGDEFVEDCAVDSDLEMYFPETYVPGSAERMLLYRELDNIDRDEALDAYRQRLIDRFGPVPHEGEELMQVVTLRRIGKRLGCEKIALRQGVMNLQFVSQQDSPFYQSKAFGRIIKYVMANPRRCQFRDVRGHRLIQVKNIPSVAEAVGVLRGMERQE</sequence>
<dbReference type="Gene3D" id="2.40.10.170">
    <property type="match status" value="1"/>
</dbReference>
<dbReference type="Gene3D" id="3.40.50.300">
    <property type="entry name" value="P-loop containing nucleotide triphosphate hydrolases"/>
    <property type="match status" value="2"/>
</dbReference>
<dbReference type="InterPro" id="IPR027417">
    <property type="entry name" value="P-loop_NTPase"/>
</dbReference>
<dbReference type="CDD" id="cd17991">
    <property type="entry name" value="DEXHc_TRCF"/>
    <property type="match status" value="1"/>
</dbReference>
<dbReference type="Pfam" id="PF00271">
    <property type="entry name" value="Helicase_C"/>
    <property type="match status" value="1"/>
</dbReference>
<dbReference type="EC" id="3.6.4.-" evidence="9"/>
<dbReference type="InterPro" id="IPR037235">
    <property type="entry name" value="TRCF-like_C_D7"/>
</dbReference>
<dbReference type="InterPro" id="IPR005118">
    <property type="entry name" value="TRCF_C"/>
</dbReference>
<keyword evidence="2 9" id="KW-0547">Nucleotide-binding</keyword>
<comment type="caution">
    <text evidence="13">The sequence shown here is derived from an EMBL/GenBank/DDBJ whole genome shotgun (WGS) entry which is preliminary data.</text>
</comment>
<dbReference type="InterPro" id="IPR041471">
    <property type="entry name" value="UvrB_inter"/>
</dbReference>
<evidence type="ECO:0000259" key="11">
    <source>
        <dbReference type="PROSITE" id="PS51192"/>
    </source>
</evidence>
<dbReference type="Gene3D" id="3.90.1150.50">
    <property type="entry name" value="Transcription-repair-coupling factor, D7 domain"/>
    <property type="match status" value="1"/>
</dbReference>
<gene>
    <name evidence="9 13" type="primary">mfd</name>
    <name evidence="13" type="ORF">AAAT34_00720</name>
</gene>
<dbReference type="SMART" id="SM00490">
    <property type="entry name" value="HELICc"/>
    <property type="match status" value="1"/>
</dbReference>
<reference evidence="13 14" key="1">
    <citation type="submission" date="2024-04" db="EMBL/GenBank/DDBJ databases">
        <title>Human intestinal bacterial collection.</title>
        <authorList>
            <person name="Pauvert C."/>
            <person name="Hitch T.C.A."/>
            <person name="Clavel T."/>
        </authorList>
    </citation>
    <scope>NUCLEOTIDE SEQUENCE [LARGE SCALE GENOMIC DNA]</scope>
    <source>
        <strain evidence="13 14">CLA-AA-H145</strain>
    </source>
</reference>
<dbReference type="SMART" id="SM00982">
    <property type="entry name" value="TRCF"/>
    <property type="match status" value="1"/>
</dbReference>
<comment type="similarity">
    <text evidence="9">In the C-terminal section; belongs to the helicase family. RecG subfamily.</text>
</comment>
<dbReference type="InterPro" id="IPR036101">
    <property type="entry name" value="CarD-like/TRCF_RID_sf"/>
</dbReference>
<dbReference type="InterPro" id="IPR004576">
    <property type="entry name" value="Mfd"/>
</dbReference>
<dbReference type="PROSITE" id="PS51192">
    <property type="entry name" value="HELICASE_ATP_BIND_1"/>
    <property type="match status" value="1"/>
</dbReference>
<keyword evidence="7 9" id="KW-0238">DNA-binding</keyword>
<comment type="similarity">
    <text evidence="9">In the N-terminal section; belongs to the UvrB family.</text>
</comment>
<keyword evidence="1 9" id="KW-0963">Cytoplasm</keyword>